<keyword evidence="3" id="KW-1185">Reference proteome</keyword>
<name>A0ABN0RIP3_9LIST</name>
<evidence type="ECO:0000313" key="3">
    <source>
        <dbReference type="Proteomes" id="UP000019249"/>
    </source>
</evidence>
<evidence type="ECO:0000313" key="2">
    <source>
        <dbReference type="EMBL" id="EUJ33806.1"/>
    </source>
</evidence>
<dbReference type="Gene3D" id="3.40.50.2000">
    <property type="entry name" value="Glycogen Phosphorylase B"/>
    <property type="match status" value="1"/>
</dbReference>
<evidence type="ECO:0000259" key="1">
    <source>
        <dbReference type="Pfam" id="PF13477"/>
    </source>
</evidence>
<sequence>MVGPESDSKGGIATVISNFKEYYQGKNKIFYLATWEEKHKYYAGIKALFTLRQKIKQEKIDVVHFHVAHKSSFYRKAILARLVPRNVQVVFHMHASQFDTFFKTSSKRTKKTHSTRA</sequence>
<gene>
    <name evidence="2" type="ORF">MFLO_01210</name>
</gene>
<dbReference type="SUPFAM" id="SSF53756">
    <property type="entry name" value="UDP-Glycosyltransferase/glycogen phosphorylase"/>
    <property type="match status" value="1"/>
</dbReference>
<feature type="domain" description="Glycosyltransferase subfamily 4-like N-terminal" evidence="1">
    <location>
        <begin position="31"/>
        <end position="109"/>
    </location>
</feature>
<dbReference type="Proteomes" id="UP000019249">
    <property type="component" value="Unassembled WGS sequence"/>
</dbReference>
<proteinExistence type="predicted"/>
<comment type="caution">
    <text evidence="2">The sequence shown here is derived from an EMBL/GenBank/DDBJ whole genome shotgun (WGS) entry which is preliminary data.</text>
</comment>
<dbReference type="Pfam" id="PF13477">
    <property type="entry name" value="Glyco_trans_4_2"/>
    <property type="match status" value="1"/>
</dbReference>
<reference evidence="2 3" key="1">
    <citation type="journal article" date="2014" name="Int. J. Syst. Evol. Microbiol.">
        <title>Listeria floridensis sp. nov., Listeria aquatica sp. nov., Listeria cornellensis sp. nov., Listeria riparia sp. nov. and Listeria grandensis sp. nov., from agricultural and natural environments.</title>
        <authorList>
            <person name="den Bakker H.C."/>
            <person name="Warchocki S."/>
            <person name="Wright E.M."/>
            <person name="Allred A.F."/>
            <person name="Ahlstrom C."/>
            <person name="Manuel C.S."/>
            <person name="Stasiewicz M.J."/>
            <person name="Burrell A."/>
            <person name="Roof S."/>
            <person name="Strawn L."/>
            <person name="Fortes E.D."/>
            <person name="Nightingale K.K."/>
            <person name="Kephart D."/>
            <person name="Wiedmann M."/>
        </authorList>
    </citation>
    <scope>NUCLEOTIDE SEQUENCE [LARGE SCALE GENOMIC DNA]</scope>
    <source>
        <strain evidence="2 3">FSL S10-1187</strain>
    </source>
</reference>
<organism evidence="2 3">
    <name type="scientific">Listeria floridensis FSL S10-1187</name>
    <dbReference type="NCBI Taxonomy" id="1265817"/>
    <lineage>
        <taxon>Bacteria</taxon>
        <taxon>Bacillati</taxon>
        <taxon>Bacillota</taxon>
        <taxon>Bacilli</taxon>
        <taxon>Bacillales</taxon>
        <taxon>Listeriaceae</taxon>
        <taxon>Listeria</taxon>
    </lineage>
</organism>
<dbReference type="EMBL" id="AODF01000001">
    <property type="protein sequence ID" value="EUJ33806.1"/>
    <property type="molecule type" value="Genomic_DNA"/>
</dbReference>
<accession>A0ABN0RIP3</accession>
<protein>
    <submittedName>
        <fullName evidence="2">Glycosytransferase</fullName>
    </submittedName>
</protein>
<dbReference type="InterPro" id="IPR028098">
    <property type="entry name" value="Glyco_trans_4-like_N"/>
</dbReference>